<name>B2IDF4_BEII9</name>
<feature type="domain" description="Glycosyltransferase 2-like" evidence="1">
    <location>
        <begin position="11"/>
        <end position="111"/>
    </location>
</feature>
<dbReference type="InterPro" id="IPR029044">
    <property type="entry name" value="Nucleotide-diphossugar_trans"/>
</dbReference>
<dbReference type="Gene3D" id="3.90.550.10">
    <property type="entry name" value="Spore Coat Polysaccharide Biosynthesis Protein SpsA, Chain A"/>
    <property type="match status" value="1"/>
</dbReference>
<reference evidence="3" key="1">
    <citation type="submission" date="2008-03" db="EMBL/GenBank/DDBJ databases">
        <title>Complete sequence of chromosome of Beijerinckia indica subsp. indica ATCC 9039.</title>
        <authorList>
            <consortium name="US DOE Joint Genome Institute"/>
            <person name="Copeland A."/>
            <person name="Lucas S."/>
            <person name="Lapidus A."/>
            <person name="Glavina del Rio T."/>
            <person name="Dalin E."/>
            <person name="Tice H."/>
            <person name="Bruce D."/>
            <person name="Goodwin L."/>
            <person name="Pitluck S."/>
            <person name="LaButti K."/>
            <person name="Schmutz J."/>
            <person name="Larimer F."/>
            <person name="Land M."/>
            <person name="Hauser L."/>
            <person name="Kyrpides N."/>
            <person name="Mikhailova N."/>
            <person name="Dunfield P.F."/>
            <person name="Dedysh S.N."/>
            <person name="Liesack W."/>
            <person name="Saw J.H."/>
            <person name="Alam M."/>
            <person name="Chen Y."/>
            <person name="Murrell J.C."/>
            <person name="Richardson P."/>
        </authorList>
    </citation>
    <scope>NUCLEOTIDE SEQUENCE [LARGE SCALE GENOMIC DNA]</scope>
    <source>
        <strain evidence="3">ATCC 9039 / DSM 1715 / NCIMB 8712</strain>
    </source>
</reference>
<dbReference type="CDD" id="cd00761">
    <property type="entry name" value="Glyco_tranf_GTA_type"/>
    <property type="match status" value="1"/>
</dbReference>
<protein>
    <submittedName>
        <fullName evidence="2">Glycosyl transferase family 2</fullName>
    </submittedName>
</protein>
<dbReference type="InterPro" id="IPR001173">
    <property type="entry name" value="Glyco_trans_2-like"/>
</dbReference>
<dbReference type="GO" id="GO:0016740">
    <property type="term" value="F:transferase activity"/>
    <property type="evidence" value="ECO:0007669"/>
    <property type="project" value="UniProtKB-KW"/>
</dbReference>
<dbReference type="CAZy" id="GT2">
    <property type="family name" value="Glycosyltransferase Family 2"/>
</dbReference>
<dbReference type="Proteomes" id="UP000001695">
    <property type="component" value="Chromosome"/>
</dbReference>
<dbReference type="SUPFAM" id="SSF53448">
    <property type="entry name" value="Nucleotide-diphospho-sugar transferases"/>
    <property type="match status" value="1"/>
</dbReference>
<organism evidence="2 3">
    <name type="scientific">Beijerinckia indica subsp. indica (strain ATCC 9039 / DSM 1715 / NCIMB 8712)</name>
    <dbReference type="NCBI Taxonomy" id="395963"/>
    <lineage>
        <taxon>Bacteria</taxon>
        <taxon>Pseudomonadati</taxon>
        <taxon>Pseudomonadota</taxon>
        <taxon>Alphaproteobacteria</taxon>
        <taxon>Hyphomicrobiales</taxon>
        <taxon>Beijerinckiaceae</taxon>
        <taxon>Beijerinckia</taxon>
    </lineage>
</organism>
<keyword evidence="2" id="KW-0808">Transferase</keyword>
<dbReference type="HOGENOM" id="CLU_691992_0_0_5"/>
<dbReference type="PANTHER" id="PTHR43685:SF2">
    <property type="entry name" value="GLYCOSYLTRANSFERASE 2-LIKE DOMAIN-CONTAINING PROTEIN"/>
    <property type="match status" value="1"/>
</dbReference>
<gene>
    <name evidence="2" type="ordered locus">Bind_0352</name>
</gene>
<keyword evidence="3" id="KW-1185">Reference proteome</keyword>
<dbReference type="EMBL" id="CP001016">
    <property type="protein sequence ID" value="ACB94006.1"/>
    <property type="molecule type" value="Genomic_DNA"/>
</dbReference>
<dbReference type="PANTHER" id="PTHR43685">
    <property type="entry name" value="GLYCOSYLTRANSFERASE"/>
    <property type="match status" value="1"/>
</dbReference>
<evidence type="ECO:0000313" key="3">
    <source>
        <dbReference type="Proteomes" id="UP000001695"/>
    </source>
</evidence>
<dbReference type="RefSeq" id="WP_012383364.1">
    <property type="nucleotide sequence ID" value="NC_010581.1"/>
</dbReference>
<accession>B2IDF4</accession>
<proteinExistence type="predicted"/>
<reference evidence="2 3" key="2">
    <citation type="journal article" date="2010" name="J. Bacteriol.">
        <title>Complete genome sequence of Beijerinckia indica subsp. indica.</title>
        <authorList>
            <person name="Tamas I."/>
            <person name="Dedysh S.N."/>
            <person name="Liesack W."/>
            <person name="Stott M.B."/>
            <person name="Alam M."/>
            <person name="Murrell J.C."/>
            <person name="Dunfield P.F."/>
        </authorList>
    </citation>
    <scope>NUCLEOTIDE SEQUENCE [LARGE SCALE GENOMIC DNA]</scope>
    <source>
        <strain evidence="3">ATCC 9039 / DSM 1715 / NCIMB 8712</strain>
    </source>
</reference>
<sequence length="380" mass="43360">MSFQLQPPLVSLIILNYNYGRFLRDAIASAQRQTYLHKECIIVDDASTDDSHEILDQAQHDWPDLQILKLNINSGQSAAALAGLARAKGDYILFLDADDILFPECVAHHLSVHMSSRRAVGFSCCDAMQIVGERMVIARNGNISASFLRLPMDMALISDSAVTQLASHGIYLPATTPEMVRYIPPNHGGWPWSTTSSMFFRKEALDLIRDASGLHGLRIATDNYLAHAINFLTGSLILNEQLVGYRLHGGNGFNKRPALDGFICHNRIDEHFDKTCRVFLDDLMTRYAHYSAFMDVPERILEICLKVDVPDTEPGLPYWAARSRFAHLLMERYHELEPFVGRTKMQEWMRRANIPIWIRKRCEPRASPQKWRPLLSLRRR</sequence>
<dbReference type="Pfam" id="PF00535">
    <property type="entry name" value="Glycos_transf_2"/>
    <property type="match status" value="1"/>
</dbReference>
<dbReference type="STRING" id="395963.Bind_0352"/>
<dbReference type="OrthoDB" id="174925at2"/>
<dbReference type="InterPro" id="IPR050834">
    <property type="entry name" value="Glycosyltransf_2"/>
</dbReference>
<dbReference type="KEGG" id="bid:Bind_0352"/>
<dbReference type="eggNOG" id="COG1216">
    <property type="taxonomic scope" value="Bacteria"/>
</dbReference>
<dbReference type="AlphaFoldDB" id="B2IDF4"/>
<evidence type="ECO:0000313" key="2">
    <source>
        <dbReference type="EMBL" id="ACB94006.1"/>
    </source>
</evidence>
<evidence type="ECO:0000259" key="1">
    <source>
        <dbReference type="Pfam" id="PF00535"/>
    </source>
</evidence>